<dbReference type="NCBIfam" id="TIGR03649">
    <property type="entry name" value="ergot_EASG"/>
    <property type="match status" value="1"/>
</dbReference>
<evidence type="ECO:0000256" key="2">
    <source>
        <dbReference type="ARBA" id="ARBA00005372"/>
    </source>
</evidence>
<gene>
    <name evidence="6" type="ORF">BKA67DRAFT_556138</name>
</gene>
<feature type="domain" description="NmrA-like" evidence="5">
    <location>
        <begin position="117"/>
        <end position="271"/>
    </location>
</feature>
<dbReference type="Gene3D" id="3.90.25.10">
    <property type="entry name" value="UDP-galactose 4-epimerase, domain 1"/>
    <property type="match status" value="1"/>
</dbReference>
<evidence type="ECO:0000256" key="3">
    <source>
        <dbReference type="ARBA" id="ARBA00022589"/>
    </source>
</evidence>
<organism evidence="6 7">
    <name type="scientific">Truncatella angustata</name>
    <dbReference type="NCBI Taxonomy" id="152316"/>
    <lineage>
        <taxon>Eukaryota</taxon>
        <taxon>Fungi</taxon>
        <taxon>Dikarya</taxon>
        <taxon>Ascomycota</taxon>
        <taxon>Pezizomycotina</taxon>
        <taxon>Sordariomycetes</taxon>
        <taxon>Xylariomycetidae</taxon>
        <taxon>Amphisphaeriales</taxon>
        <taxon>Sporocadaceae</taxon>
        <taxon>Truncatella</taxon>
    </lineage>
</organism>
<dbReference type="SUPFAM" id="SSF51735">
    <property type="entry name" value="NAD(P)-binding Rossmann-fold domains"/>
    <property type="match status" value="1"/>
</dbReference>
<comment type="similarity">
    <text evidence="2">Belongs to the fgaFS/easG family.</text>
</comment>
<proteinExistence type="inferred from homology"/>
<dbReference type="PANTHER" id="PTHR43162:SF1">
    <property type="entry name" value="PRESTALK A DIFFERENTIATION PROTEIN A"/>
    <property type="match status" value="1"/>
</dbReference>
<dbReference type="RefSeq" id="XP_045961955.1">
    <property type="nucleotide sequence ID" value="XM_046102137.1"/>
</dbReference>
<evidence type="ECO:0000313" key="7">
    <source>
        <dbReference type="Proteomes" id="UP000758603"/>
    </source>
</evidence>
<keyword evidence="3" id="KW-0017">Alkaloid metabolism</keyword>
<keyword evidence="4" id="KW-0560">Oxidoreductase</keyword>
<dbReference type="Pfam" id="PF05368">
    <property type="entry name" value="NmrA"/>
    <property type="match status" value="1"/>
</dbReference>
<dbReference type="AlphaFoldDB" id="A0A9P8UT68"/>
<dbReference type="Proteomes" id="UP000758603">
    <property type="component" value="Unassembled WGS sequence"/>
</dbReference>
<name>A0A9P8UT68_9PEZI</name>
<dbReference type="InterPro" id="IPR051604">
    <property type="entry name" value="Ergot_Alk_Oxidoreductase"/>
</dbReference>
<dbReference type="GeneID" id="70131029"/>
<dbReference type="Gene3D" id="3.40.50.720">
    <property type="entry name" value="NAD(P)-binding Rossmann-like Domain"/>
    <property type="match status" value="1"/>
</dbReference>
<protein>
    <submittedName>
        <fullName evidence="6">Agroclavine dehydrogenase</fullName>
    </submittedName>
</protein>
<sequence length="290" mass="31965">MFTGTILLLGGTGKVAREIAPLLYPTYPVVIASRSGSSSDSAKYTGVKFDWHDESTWDAALSAGPTPVSSVWIVVPGMLEPGPVARKFIGLARQKGAIRFVLLSSSQVEDGGPAMGQIHQYLRELGDKAEAEWAVLRPTWFQENFSDHENHFKSIKEENKIYSATGSGKVPWVSTRDIAAVAHHALTTAEAPNREFLILGGKLYTHKDLAQIFTEVLGREIVYAELSEDELAHRHGKFGMPAQYASILAAMDTIIKHGGEDRLDDTVLTVTGKKPRSFREFVDENKVIWQ</sequence>
<evidence type="ECO:0000256" key="4">
    <source>
        <dbReference type="ARBA" id="ARBA00023002"/>
    </source>
</evidence>
<dbReference type="InterPro" id="IPR008030">
    <property type="entry name" value="NmrA-like"/>
</dbReference>
<dbReference type="PANTHER" id="PTHR43162">
    <property type="match status" value="1"/>
</dbReference>
<evidence type="ECO:0000313" key="6">
    <source>
        <dbReference type="EMBL" id="KAH6657721.1"/>
    </source>
</evidence>
<evidence type="ECO:0000256" key="1">
    <source>
        <dbReference type="ARBA" id="ARBA00005107"/>
    </source>
</evidence>
<dbReference type="EMBL" id="JAGPXC010000002">
    <property type="protein sequence ID" value="KAH6657721.1"/>
    <property type="molecule type" value="Genomic_DNA"/>
</dbReference>
<dbReference type="GO" id="GO:0009820">
    <property type="term" value="P:alkaloid metabolic process"/>
    <property type="evidence" value="ECO:0007669"/>
    <property type="project" value="UniProtKB-KW"/>
</dbReference>
<dbReference type="InterPro" id="IPR036291">
    <property type="entry name" value="NAD(P)-bd_dom_sf"/>
</dbReference>
<comment type="caution">
    <text evidence="6">The sequence shown here is derived from an EMBL/GenBank/DDBJ whole genome shotgun (WGS) entry which is preliminary data.</text>
</comment>
<evidence type="ECO:0000259" key="5">
    <source>
        <dbReference type="Pfam" id="PF05368"/>
    </source>
</evidence>
<accession>A0A9P8UT68</accession>
<dbReference type="GO" id="GO:0016491">
    <property type="term" value="F:oxidoreductase activity"/>
    <property type="evidence" value="ECO:0007669"/>
    <property type="project" value="UniProtKB-KW"/>
</dbReference>
<keyword evidence="7" id="KW-1185">Reference proteome</keyword>
<comment type="pathway">
    <text evidence="1">Alkaloid biosynthesis; ergot alkaloid biosynthesis.</text>
</comment>
<reference evidence="6" key="1">
    <citation type="journal article" date="2021" name="Nat. Commun.">
        <title>Genetic determinants of endophytism in the Arabidopsis root mycobiome.</title>
        <authorList>
            <person name="Mesny F."/>
            <person name="Miyauchi S."/>
            <person name="Thiergart T."/>
            <person name="Pickel B."/>
            <person name="Atanasova L."/>
            <person name="Karlsson M."/>
            <person name="Huettel B."/>
            <person name="Barry K.W."/>
            <person name="Haridas S."/>
            <person name="Chen C."/>
            <person name="Bauer D."/>
            <person name="Andreopoulos W."/>
            <person name="Pangilinan J."/>
            <person name="LaButti K."/>
            <person name="Riley R."/>
            <person name="Lipzen A."/>
            <person name="Clum A."/>
            <person name="Drula E."/>
            <person name="Henrissat B."/>
            <person name="Kohler A."/>
            <person name="Grigoriev I.V."/>
            <person name="Martin F.M."/>
            <person name="Hacquard S."/>
        </authorList>
    </citation>
    <scope>NUCLEOTIDE SEQUENCE</scope>
    <source>
        <strain evidence="6">MPI-SDFR-AT-0073</strain>
    </source>
</reference>
<dbReference type="InterPro" id="IPR019901">
    <property type="entry name" value="Ergot_alkaloid_biosynthesis"/>
</dbReference>
<dbReference type="OrthoDB" id="9997102at2759"/>